<reference evidence="2 3" key="1">
    <citation type="journal article" date="2014" name="Genome Announc.">
        <title>Genome Sequence of Lactobacillus fabifermentans Strain T30PCM01, Isolated from Fermenting Grape Marc.</title>
        <authorList>
            <person name="Treu L."/>
            <person name="Vendramin V."/>
            <person name="Bovo B."/>
            <person name="Giacomini A."/>
            <person name="Corich V."/>
            <person name="Campanaro S."/>
        </authorList>
    </citation>
    <scope>NUCLEOTIDE SEQUENCE [LARGE SCALE GENOMIC DNA]</scope>
    <source>
        <strain evidence="2 3">T30PCM01</strain>
    </source>
</reference>
<sequence>MHKKLIVLGSVGLLSLLLVGCASNSGLAMPKSASSTATSTVDPHAQTLSQLAAAGTRSVWLLATNHDAGQLTANSDVDTVIVLSHGQATVYNTDMLVGTALAKTPAAVVAQAQRDDAAFFNQALAQRLKVSQAMLAAKQRVVPDGYWWPGPGRVEHILATQAQDYEQVVKLAQAARYPTPEPTPFNTHTEENGETFNLMATKASQRQQARNLQPEPFADAEKLTAWLGTTPVSSRAFDTTVTRTVAGKSVSYLHQKNGHQSFVLLTDGPAPGLRLDDI</sequence>
<protein>
    <recommendedName>
        <fullName evidence="4">Lipoprotein</fullName>
    </recommendedName>
</protein>
<dbReference type="EMBL" id="AWWK01000032">
    <property type="protein sequence ID" value="ETY74565.1"/>
    <property type="molecule type" value="Genomic_DNA"/>
</dbReference>
<dbReference type="Proteomes" id="UP000019247">
    <property type="component" value="Unassembled WGS sequence"/>
</dbReference>
<dbReference type="AlphaFoldDB" id="W6TCK8"/>
<dbReference type="RefSeq" id="WP_033613847.1">
    <property type="nucleotide sequence ID" value="NZ_KK036485.1"/>
</dbReference>
<evidence type="ECO:0000256" key="1">
    <source>
        <dbReference type="SAM" id="SignalP"/>
    </source>
</evidence>
<gene>
    <name evidence="2" type="ORF">LFAB_06360</name>
</gene>
<proteinExistence type="predicted"/>
<comment type="caution">
    <text evidence="2">The sequence shown here is derived from an EMBL/GenBank/DDBJ whole genome shotgun (WGS) entry which is preliminary data.</text>
</comment>
<evidence type="ECO:0000313" key="2">
    <source>
        <dbReference type="EMBL" id="ETY74565.1"/>
    </source>
</evidence>
<evidence type="ECO:0000313" key="3">
    <source>
        <dbReference type="Proteomes" id="UP000019247"/>
    </source>
</evidence>
<accession>W6TCK8</accession>
<dbReference type="PATRIC" id="fig|1400520.3.peg.1235"/>
<keyword evidence="1" id="KW-0732">Signal</keyword>
<feature type="signal peptide" evidence="1">
    <location>
        <begin position="1"/>
        <end position="28"/>
    </location>
</feature>
<organism evidence="2 3">
    <name type="scientific">Lactiplantibacillus fabifermentans T30PCM01</name>
    <dbReference type="NCBI Taxonomy" id="1400520"/>
    <lineage>
        <taxon>Bacteria</taxon>
        <taxon>Bacillati</taxon>
        <taxon>Bacillota</taxon>
        <taxon>Bacilli</taxon>
        <taxon>Lactobacillales</taxon>
        <taxon>Lactobacillaceae</taxon>
        <taxon>Lactiplantibacillus</taxon>
    </lineage>
</organism>
<feature type="chain" id="PRO_5038761857" description="Lipoprotein" evidence="1">
    <location>
        <begin position="29"/>
        <end position="278"/>
    </location>
</feature>
<dbReference type="PROSITE" id="PS51257">
    <property type="entry name" value="PROKAR_LIPOPROTEIN"/>
    <property type="match status" value="1"/>
</dbReference>
<name>W6TCK8_9LACO</name>
<dbReference type="HOGENOM" id="CLU_1000356_0_0_9"/>
<evidence type="ECO:0008006" key="4">
    <source>
        <dbReference type="Google" id="ProtNLM"/>
    </source>
</evidence>